<evidence type="ECO:0000259" key="4">
    <source>
        <dbReference type="Pfam" id="PF00890"/>
    </source>
</evidence>
<dbReference type="OrthoDB" id="23539at2157"/>
<dbReference type="Gene3D" id="3.90.700.10">
    <property type="entry name" value="Succinate dehydrogenase/fumarate reductase flavoprotein, catalytic domain"/>
    <property type="match status" value="1"/>
</dbReference>
<dbReference type="PRINTS" id="PR00368">
    <property type="entry name" value="FADPNR"/>
</dbReference>
<evidence type="ECO:0000256" key="3">
    <source>
        <dbReference type="PIRSR" id="PIRSR000171-1"/>
    </source>
</evidence>
<organism evidence="6 7">
    <name type="scientific">Methanofollis tationis</name>
    <dbReference type="NCBI Taxonomy" id="81417"/>
    <lineage>
        <taxon>Archaea</taxon>
        <taxon>Methanobacteriati</taxon>
        <taxon>Methanobacteriota</taxon>
        <taxon>Stenosarchaea group</taxon>
        <taxon>Methanomicrobia</taxon>
        <taxon>Methanomicrobiales</taxon>
        <taxon>Methanomicrobiaceae</taxon>
        <taxon>Methanofollis</taxon>
    </lineage>
</organism>
<dbReference type="InterPro" id="IPR036188">
    <property type="entry name" value="FAD/NAD-bd_sf"/>
</dbReference>
<dbReference type="NCBIfam" id="NF004900">
    <property type="entry name" value="PRK06263.1"/>
    <property type="match status" value="1"/>
</dbReference>
<dbReference type="PANTHER" id="PTHR11632:SF51">
    <property type="entry name" value="SUCCINATE DEHYDROGENASE [UBIQUINONE] FLAVOPROTEIN SUBUNIT, MITOCHONDRIAL"/>
    <property type="match status" value="1"/>
</dbReference>
<sequence>MRALEVIDCHVLVIGSGGAGVRAAIEADRYGKTVLLSKSITGKGGCTTMAEGGYNAVLKTTDACTLHEEDTMRGGAYLNDTALVEALVNDAPARMSDLVSWGAVFDASADGEVAQRSFGGQCRPRTCYAGDRTGHEMIATLMERLRGSGVEQIEETAAIELLKDGDRVCGALALDKKGEIRAIRADAVVLATGGGARVYDVSTNSGTGSGDGFALGYRAGADLIDMEMVQFHPTGAVYPYDARGRLVTEAVRGEGGRLINAAGERFMARYDPERMELSTRDVVARAIATEVLEGRGTKNGGVWLDVTHLPARQIEERLPVMLEQFLRFGVDIRTEPMEVAPTAHHIMGGLRITPEGQTTLPGLFACGECSGGVHGANRLGGNALADTQVFGKRAGEAAGRAPVRKGAIDPAQVEAQEKRLAAFFEGEVTPNVVQERLQRAMWDGAGIRRDETGLRTALRSAEELLGARLKAASGRNLLQCCGVQNLCTTAMLIARSALLRPENRGAHYRTDVVHTWDAQTSPFGHTHISLREAWIEEVGQ</sequence>
<protein>
    <submittedName>
        <fullName evidence="6">Fumarate reductase subunit A</fullName>
    </submittedName>
</protein>
<dbReference type="AlphaFoldDB" id="A0A7K4HQR7"/>
<gene>
    <name evidence="6" type="ORF">HWN36_07790</name>
</gene>
<evidence type="ECO:0000259" key="5">
    <source>
        <dbReference type="Pfam" id="PF02910"/>
    </source>
</evidence>
<dbReference type="PANTHER" id="PTHR11632">
    <property type="entry name" value="SUCCINATE DEHYDROGENASE 2 FLAVOPROTEIN SUBUNIT"/>
    <property type="match status" value="1"/>
</dbReference>
<name>A0A7K4HQR7_9EURY</name>
<dbReference type="InterPro" id="IPR015939">
    <property type="entry name" value="Fum_Rdtase/Succ_DH_flav-like_C"/>
</dbReference>
<dbReference type="GO" id="GO:0044281">
    <property type="term" value="P:small molecule metabolic process"/>
    <property type="evidence" value="ECO:0007669"/>
    <property type="project" value="UniProtKB-ARBA"/>
</dbReference>
<dbReference type="Pfam" id="PF00890">
    <property type="entry name" value="FAD_binding_2"/>
    <property type="match status" value="1"/>
</dbReference>
<dbReference type="InterPro" id="IPR027477">
    <property type="entry name" value="Succ_DH/fumarate_Rdtase_cat_sf"/>
</dbReference>
<dbReference type="SUPFAM" id="SSF56425">
    <property type="entry name" value="Succinate dehydrogenase/fumarate reductase flavoprotein, catalytic domain"/>
    <property type="match status" value="1"/>
</dbReference>
<dbReference type="EMBL" id="JABXWR010000001">
    <property type="protein sequence ID" value="NVO67208.1"/>
    <property type="molecule type" value="Genomic_DNA"/>
</dbReference>
<keyword evidence="7" id="KW-1185">Reference proteome</keyword>
<feature type="active site" description="Proton acceptor" evidence="3">
    <location>
        <position position="280"/>
    </location>
</feature>
<keyword evidence="2" id="KW-0560">Oxidoreductase</keyword>
<accession>A0A7K4HQR7</accession>
<dbReference type="InterPro" id="IPR037099">
    <property type="entry name" value="Fum_R/Succ_DH_flav-like_C_sf"/>
</dbReference>
<evidence type="ECO:0000313" key="6">
    <source>
        <dbReference type="EMBL" id="NVO67208.1"/>
    </source>
</evidence>
<dbReference type="Gene3D" id="3.50.50.60">
    <property type="entry name" value="FAD/NAD(P)-binding domain"/>
    <property type="match status" value="1"/>
</dbReference>
<proteinExistence type="predicted"/>
<evidence type="ECO:0000256" key="2">
    <source>
        <dbReference type="ARBA" id="ARBA00023002"/>
    </source>
</evidence>
<dbReference type="Pfam" id="PF02910">
    <property type="entry name" value="Succ_DH_flav_C"/>
    <property type="match status" value="1"/>
</dbReference>
<evidence type="ECO:0000313" key="7">
    <source>
        <dbReference type="Proteomes" id="UP000570823"/>
    </source>
</evidence>
<dbReference type="SUPFAM" id="SSF46977">
    <property type="entry name" value="Succinate dehydrogenase/fumarate reductase flavoprotein C-terminal domain"/>
    <property type="match status" value="1"/>
</dbReference>
<dbReference type="InterPro" id="IPR003953">
    <property type="entry name" value="FAD-dep_OxRdtase_2_FAD-bd"/>
</dbReference>
<dbReference type="PIRSF" id="PIRSF000171">
    <property type="entry name" value="SDHA_APRA_LASPO"/>
    <property type="match status" value="1"/>
</dbReference>
<keyword evidence="1" id="KW-0285">Flavoprotein</keyword>
<dbReference type="GO" id="GO:0016491">
    <property type="term" value="F:oxidoreductase activity"/>
    <property type="evidence" value="ECO:0007669"/>
    <property type="project" value="UniProtKB-KW"/>
</dbReference>
<evidence type="ECO:0000256" key="1">
    <source>
        <dbReference type="ARBA" id="ARBA00022630"/>
    </source>
</evidence>
<dbReference type="SUPFAM" id="SSF51905">
    <property type="entry name" value="FAD/NAD(P)-binding domain"/>
    <property type="match status" value="1"/>
</dbReference>
<dbReference type="PRINTS" id="PR00411">
    <property type="entry name" value="PNDRDTASEI"/>
</dbReference>
<dbReference type="InterPro" id="IPR030664">
    <property type="entry name" value="SdhA/FrdA/AprA"/>
</dbReference>
<feature type="domain" description="Fumarate reductase/succinate dehydrogenase flavoprotein-like C-terminal" evidence="5">
    <location>
        <begin position="435"/>
        <end position="518"/>
    </location>
</feature>
<dbReference type="RefSeq" id="WP_176788825.1">
    <property type="nucleotide sequence ID" value="NZ_JABXWR010000001.1"/>
</dbReference>
<reference evidence="6 7" key="1">
    <citation type="submission" date="2020-06" db="EMBL/GenBank/DDBJ databases">
        <title>Methanofollis fontis sp. nov., a methanogen isolated from marine sediments near a cold seep at Four-Way Closure Ridge offshore southwestern Taiwan.</title>
        <authorList>
            <person name="Chen S.-C."/>
            <person name="Teng N.-H."/>
            <person name="Lin Y.-S."/>
            <person name="Lai M.-C."/>
            <person name="Chen H.-H."/>
            <person name="Wang C.-C."/>
        </authorList>
    </citation>
    <scope>NUCLEOTIDE SEQUENCE [LARGE SCALE GENOMIC DNA]</scope>
    <source>
        <strain evidence="6 7">DSM 2702</strain>
    </source>
</reference>
<dbReference type="FunFam" id="3.90.700.10:FF:000002">
    <property type="entry name" value="L-aspartate oxidase"/>
    <property type="match status" value="1"/>
</dbReference>
<dbReference type="Gene3D" id="1.20.58.100">
    <property type="entry name" value="Fumarate reductase/succinate dehydrogenase flavoprotein-like, C-terminal domain"/>
    <property type="match status" value="1"/>
</dbReference>
<dbReference type="Proteomes" id="UP000570823">
    <property type="component" value="Unassembled WGS sequence"/>
</dbReference>
<feature type="domain" description="FAD-dependent oxidoreductase 2 FAD-binding" evidence="4">
    <location>
        <begin position="10"/>
        <end position="384"/>
    </location>
</feature>
<comment type="caution">
    <text evidence="6">The sequence shown here is derived from an EMBL/GenBank/DDBJ whole genome shotgun (WGS) entry which is preliminary data.</text>
</comment>